<evidence type="ECO:0000256" key="1">
    <source>
        <dbReference type="SAM" id="SignalP"/>
    </source>
</evidence>
<evidence type="ECO:0000313" key="3">
    <source>
        <dbReference type="Proteomes" id="UP000199391"/>
    </source>
</evidence>
<feature type="signal peptide" evidence="1">
    <location>
        <begin position="1"/>
        <end position="22"/>
    </location>
</feature>
<protein>
    <recommendedName>
        <fullName evidence="4">Gel scht</fullName>
    </recommendedName>
</protein>
<sequence>MGVIASGGCAAAMLAVACAAQAQPSAPPESIQIKASGAAAYRLAPREFEQFARAYLLDNGIVIHLYQRRQRFYTQLYNEAPVELYAQAPGKFSTANGARLEFTDDGDTIAITRLDRMPYSGLTPIVPDRVYMASR</sequence>
<proteinExistence type="predicted"/>
<dbReference type="EMBL" id="FPBO01000013">
    <property type="protein sequence ID" value="SFU88830.1"/>
    <property type="molecule type" value="Genomic_DNA"/>
</dbReference>
<dbReference type="OrthoDB" id="8703552at2"/>
<dbReference type="STRING" id="1035707.SAMN05216552_101324"/>
<accession>A0A1I7JUG5</accession>
<gene>
    <name evidence="2" type="ORF">SAMN05216552_101324</name>
</gene>
<evidence type="ECO:0000313" key="2">
    <source>
        <dbReference type="EMBL" id="SFU88830.1"/>
    </source>
</evidence>
<keyword evidence="3" id="KW-1185">Reference proteome</keyword>
<name>A0A1I7JUG5_9BURK</name>
<dbReference type="AlphaFoldDB" id="A0A1I7JUG5"/>
<evidence type="ECO:0008006" key="4">
    <source>
        <dbReference type="Google" id="ProtNLM"/>
    </source>
</evidence>
<dbReference type="Proteomes" id="UP000199391">
    <property type="component" value="Unassembled WGS sequence"/>
</dbReference>
<reference evidence="3" key="1">
    <citation type="submission" date="2016-10" db="EMBL/GenBank/DDBJ databases">
        <authorList>
            <person name="Varghese N."/>
            <person name="Submissions S."/>
        </authorList>
    </citation>
    <scope>NUCLEOTIDE SEQUENCE [LARGE SCALE GENOMIC DNA]</scope>
    <source>
        <strain evidence="3">CGMCC 1.11014</strain>
    </source>
</reference>
<keyword evidence="1" id="KW-0732">Signal</keyword>
<organism evidence="2 3">
    <name type="scientific">Pseudoduganella namucuonensis</name>
    <dbReference type="NCBI Taxonomy" id="1035707"/>
    <lineage>
        <taxon>Bacteria</taxon>
        <taxon>Pseudomonadati</taxon>
        <taxon>Pseudomonadota</taxon>
        <taxon>Betaproteobacteria</taxon>
        <taxon>Burkholderiales</taxon>
        <taxon>Oxalobacteraceae</taxon>
        <taxon>Telluria group</taxon>
        <taxon>Pseudoduganella</taxon>
    </lineage>
</organism>
<dbReference type="RefSeq" id="WP_093556411.1">
    <property type="nucleotide sequence ID" value="NZ_FPBO01000013.1"/>
</dbReference>
<feature type="chain" id="PRO_5011780049" description="Gel scht" evidence="1">
    <location>
        <begin position="23"/>
        <end position="135"/>
    </location>
</feature>